<organism evidence="10 11">
    <name type="scientific">Mizuhopecten yessoensis</name>
    <name type="common">Japanese scallop</name>
    <name type="synonym">Patinopecten yessoensis</name>
    <dbReference type="NCBI Taxonomy" id="6573"/>
    <lineage>
        <taxon>Eukaryota</taxon>
        <taxon>Metazoa</taxon>
        <taxon>Spiralia</taxon>
        <taxon>Lophotrochozoa</taxon>
        <taxon>Mollusca</taxon>
        <taxon>Bivalvia</taxon>
        <taxon>Autobranchia</taxon>
        <taxon>Pteriomorphia</taxon>
        <taxon>Pectinida</taxon>
        <taxon>Pectinoidea</taxon>
        <taxon>Pectinidae</taxon>
        <taxon>Mizuhopecten</taxon>
    </lineage>
</organism>
<dbReference type="FunFam" id="3.30.160.60:FF:000744">
    <property type="entry name" value="zinc finger E-box-binding homeobox 1"/>
    <property type="match status" value="1"/>
</dbReference>
<dbReference type="PANTHER" id="PTHR24388">
    <property type="entry name" value="ZINC FINGER PROTEIN"/>
    <property type="match status" value="1"/>
</dbReference>
<dbReference type="Pfam" id="PF00096">
    <property type="entry name" value="zf-C2H2"/>
    <property type="match status" value="4"/>
</dbReference>
<feature type="domain" description="C2H2-type" evidence="9">
    <location>
        <begin position="282"/>
        <end position="309"/>
    </location>
</feature>
<feature type="compositionally biased region" description="Basic and acidic residues" evidence="8">
    <location>
        <begin position="176"/>
        <end position="185"/>
    </location>
</feature>
<dbReference type="GO" id="GO:0008270">
    <property type="term" value="F:zinc ion binding"/>
    <property type="evidence" value="ECO:0007669"/>
    <property type="project" value="UniProtKB-KW"/>
</dbReference>
<dbReference type="FunFam" id="3.30.160.60:FF:000624">
    <property type="entry name" value="zinc finger protein 697"/>
    <property type="match status" value="1"/>
</dbReference>
<reference evidence="10 11" key="1">
    <citation type="journal article" date="2017" name="Nat. Ecol. Evol.">
        <title>Scallop genome provides insights into evolution of bilaterian karyotype and development.</title>
        <authorList>
            <person name="Wang S."/>
            <person name="Zhang J."/>
            <person name="Jiao W."/>
            <person name="Li J."/>
            <person name="Xun X."/>
            <person name="Sun Y."/>
            <person name="Guo X."/>
            <person name="Huan P."/>
            <person name="Dong B."/>
            <person name="Zhang L."/>
            <person name="Hu X."/>
            <person name="Sun X."/>
            <person name="Wang J."/>
            <person name="Zhao C."/>
            <person name="Wang Y."/>
            <person name="Wang D."/>
            <person name="Huang X."/>
            <person name="Wang R."/>
            <person name="Lv J."/>
            <person name="Li Y."/>
            <person name="Zhang Z."/>
            <person name="Liu B."/>
            <person name="Lu W."/>
            <person name="Hui Y."/>
            <person name="Liang J."/>
            <person name="Zhou Z."/>
            <person name="Hou R."/>
            <person name="Li X."/>
            <person name="Liu Y."/>
            <person name="Li H."/>
            <person name="Ning X."/>
            <person name="Lin Y."/>
            <person name="Zhao L."/>
            <person name="Xing Q."/>
            <person name="Dou J."/>
            <person name="Li Y."/>
            <person name="Mao J."/>
            <person name="Guo H."/>
            <person name="Dou H."/>
            <person name="Li T."/>
            <person name="Mu C."/>
            <person name="Jiang W."/>
            <person name="Fu Q."/>
            <person name="Fu X."/>
            <person name="Miao Y."/>
            <person name="Liu J."/>
            <person name="Yu Q."/>
            <person name="Li R."/>
            <person name="Liao H."/>
            <person name="Li X."/>
            <person name="Kong Y."/>
            <person name="Jiang Z."/>
            <person name="Chourrout D."/>
            <person name="Li R."/>
            <person name="Bao Z."/>
        </authorList>
    </citation>
    <scope>NUCLEOTIDE SEQUENCE [LARGE SCALE GENOMIC DNA]</scope>
    <source>
        <strain evidence="10 11">PY_sf001</strain>
    </source>
</reference>
<keyword evidence="2" id="KW-0479">Metal-binding</keyword>
<feature type="region of interest" description="Disordered" evidence="8">
    <location>
        <begin position="158"/>
        <end position="185"/>
    </location>
</feature>
<evidence type="ECO:0000256" key="8">
    <source>
        <dbReference type="SAM" id="MobiDB-lite"/>
    </source>
</evidence>
<comment type="subcellular location">
    <subcellularLocation>
        <location evidence="1">Nucleus</location>
    </subcellularLocation>
</comment>
<dbReference type="GO" id="GO:0000978">
    <property type="term" value="F:RNA polymerase II cis-regulatory region sequence-specific DNA binding"/>
    <property type="evidence" value="ECO:0007669"/>
    <property type="project" value="TreeGrafter"/>
</dbReference>
<proteinExistence type="predicted"/>
<evidence type="ECO:0000256" key="1">
    <source>
        <dbReference type="ARBA" id="ARBA00004123"/>
    </source>
</evidence>
<dbReference type="PROSITE" id="PS00028">
    <property type="entry name" value="ZINC_FINGER_C2H2_1"/>
    <property type="match status" value="3"/>
</dbReference>
<dbReference type="InterPro" id="IPR050527">
    <property type="entry name" value="Snail/Krueppel_Znf"/>
</dbReference>
<evidence type="ECO:0000256" key="7">
    <source>
        <dbReference type="PROSITE-ProRule" id="PRU00042"/>
    </source>
</evidence>
<evidence type="ECO:0000256" key="2">
    <source>
        <dbReference type="ARBA" id="ARBA00022723"/>
    </source>
</evidence>
<evidence type="ECO:0000256" key="6">
    <source>
        <dbReference type="ARBA" id="ARBA00023242"/>
    </source>
</evidence>
<dbReference type="InterPro" id="IPR013087">
    <property type="entry name" value="Znf_C2H2_type"/>
</dbReference>
<dbReference type="Proteomes" id="UP000242188">
    <property type="component" value="Unassembled WGS sequence"/>
</dbReference>
<evidence type="ECO:0000256" key="4">
    <source>
        <dbReference type="ARBA" id="ARBA00022771"/>
    </source>
</evidence>
<dbReference type="GO" id="GO:0005634">
    <property type="term" value="C:nucleus"/>
    <property type="evidence" value="ECO:0007669"/>
    <property type="project" value="UniProtKB-SubCell"/>
</dbReference>
<dbReference type="GO" id="GO:0000981">
    <property type="term" value="F:DNA-binding transcription factor activity, RNA polymerase II-specific"/>
    <property type="evidence" value="ECO:0007669"/>
    <property type="project" value="TreeGrafter"/>
</dbReference>
<dbReference type="PROSITE" id="PS50157">
    <property type="entry name" value="ZINC_FINGER_C2H2_2"/>
    <property type="match status" value="4"/>
</dbReference>
<name>A0A210R0I7_MIZYE</name>
<protein>
    <submittedName>
        <fullName evidence="10">Transcriptional repressor scratch 1</fullName>
    </submittedName>
</protein>
<keyword evidence="11" id="KW-1185">Reference proteome</keyword>
<dbReference type="InterPro" id="IPR036236">
    <property type="entry name" value="Znf_C2H2_sf"/>
</dbReference>
<evidence type="ECO:0000256" key="3">
    <source>
        <dbReference type="ARBA" id="ARBA00022737"/>
    </source>
</evidence>
<feature type="compositionally biased region" description="Acidic residues" evidence="8">
    <location>
        <begin position="123"/>
        <end position="138"/>
    </location>
</feature>
<feature type="domain" description="C2H2-type" evidence="9">
    <location>
        <begin position="341"/>
        <end position="360"/>
    </location>
</feature>
<keyword evidence="5" id="KW-0862">Zinc</keyword>
<keyword evidence="4 7" id="KW-0863">Zinc-finger</keyword>
<dbReference type="SMART" id="SM00355">
    <property type="entry name" value="ZnF_C2H2"/>
    <property type="match status" value="4"/>
</dbReference>
<feature type="region of interest" description="Disordered" evidence="8">
    <location>
        <begin position="39"/>
        <end position="69"/>
    </location>
</feature>
<dbReference type="Gene3D" id="3.30.160.60">
    <property type="entry name" value="Classic Zinc Finger"/>
    <property type="match status" value="2"/>
</dbReference>
<feature type="region of interest" description="Disordered" evidence="8">
    <location>
        <begin position="118"/>
        <end position="138"/>
    </location>
</feature>
<sequence length="367" mass="42486">MPKCLIHAVRDYRTGRWFGGQERDPNVMTTRSGLAIKKVPFRHKKQSSDSRSPQKEVKPTTRNPQKKKKYPIVKYKSMSYMSFVTRFQISLRVPHLELAGVNPRETLECLGEYPCENRSDLPSDYDSESSNEWQTDDEYENDDVFLGTYQEESDFGLLDDNMSDDSQLDPIIDFDSEPKPNYDKNDNSYLIDSDSNESVKDFADLCLTDDCDSSQPESNEDVTEYARRLLESGRNRRVMLNVQPEETFEESSSLRCDDCNRTFATLSAFTAHLRSHHMKQKNKCDICGKIFTRSWLLKGHTRTHTGERPFTCPSVGCDKAFADKSNLRSHMLIHSVKCKNFSCQRCGRAFAQKRYLHKHMLEVCRLL</sequence>
<keyword evidence="6" id="KW-0539">Nucleus</keyword>
<dbReference type="SUPFAM" id="SSF57667">
    <property type="entry name" value="beta-beta-alpha zinc fingers"/>
    <property type="match status" value="2"/>
</dbReference>
<feature type="domain" description="C2H2-type" evidence="9">
    <location>
        <begin position="310"/>
        <end position="335"/>
    </location>
</feature>
<dbReference type="OrthoDB" id="6910977at2759"/>
<feature type="domain" description="C2H2-type" evidence="9">
    <location>
        <begin position="254"/>
        <end position="282"/>
    </location>
</feature>
<dbReference type="PANTHER" id="PTHR24388:SF54">
    <property type="entry name" value="PROTEIN ESCARGOT"/>
    <property type="match status" value="1"/>
</dbReference>
<comment type="caution">
    <text evidence="10">The sequence shown here is derived from an EMBL/GenBank/DDBJ whole genome shotgun (WGS) entry which is preliminary data.</text>
</comment>
<feature type="compositionally biased region" description="Basic and acidic residues" evidence="8">
    <location>
        <begin position="46"/>
        <end position="59"/>
    </location>
</feature>
<evidence type="ECO:0000313" key="10">
    <source>
        <dbReference type="EMBL" id="OWF54538.1"/>
    </source>
</evidence>
<dbReference type="EMBL" id="NEDP02000981">
    <property type="protein sequence ID" value="OWF54538.1"/>
    <property type="molecule type" value="Genomic_DNA"/>
</dbReference>
<dbReference type="AlphaFoldDB" id="A0A210R0I7"/>
<evidence type="ECO:0000313" key="11">
    <source>
        <dbReference type="Proteomes" id="UP000242188"/>
    </source>
</evidence>
<keyword evidence="3" id="KW-0677">Repeat</keyword>
<feature type="compositionally biased region" description="Acidic residues" evidence="8">
    <location>
        <begin position="161"/>
        <end position="175"/>
    </location>
</feature>
<gene>
    <name evidence="10" type="ORF">KP79_PYT13416</name>
</gene>
<accession>A0A210R0I7</accession>
<evidence type="ECO:0000259" key="9">
    <source>
        <dbReference type="PROSITE" id="PS50157"/>
    </source>
</evidence>
<evidence type="ECO:0000256" key="5">
    <source>
        <dbReference type="ARBA" id="ARBA00022833"/>
    </source>
</evidence>